<dbReference type="PANTHER" id="PTHR31424:SF3">
    <property type="entry name" value="RING-TYPE DOMAIN-CONTAINING PROTEIN"/>
    <property type="match status" value="1"/>
</dbReference>
<name>A0A9Q1C6G1_HOLLE</name>
<sequence>MSDTNVNLYPHVVSISLNNLYLFTLTCKHTDPLSPKNVEVALQDILTRHHINKAHVNVCSVIKTLGSKLKFMHRQLRNVKRSGFKRDALFKKWKQTTYNLTIQHCTGSPTKQALKVVKEELADTQCMVKNTQQQLAQAQEENAELKRKFDRLTNLTKKKLGERGRAKRKLNYSYAQKLRHKKQKIDMISSAMLDASSDSWKPISFKFMDEFHEEVVICLDTEKEIPKKYSDEDIDNLIFVLDQYNIPDRGYHELAQSKSSILPSAGKVIKRRHSLNAGIDIKEISGECPGVYTSLTDSLILKLSEPKRANLLNDGVVRIKLSGDGTRITCKQQFVNLSYTLVDEAVSMSEHGNYLLAIAKCKEDNASIKSAVRDLIQEFDTLSCVIIHGKEVKIDKYLGGDLKYLNQIVGIAGFASKFSCLWCHCGSDERFDMSKSWSMIDTNMGARTIEEIIQCSHKRANDPLKYNCVEEPVFRSVPIYKVIPDTLHLCLRISDQLVGHIISYLRKMDNIEKCSVTKKKLLTSKHIHRFENFIHDVVGIYDWKFYVSKDGKLEYRSFRGPEHRKLLENIDLDILIPSHPKLLELKKLWRDFPLLMSEMDKHLSEVQVVNFQTSAKKWVDLYYQANCSTDITPYMHVLAFHLPEAMKLHGNVSHFCQQGLEKVNDLVTKWYHRSTNFGRNAMGQIMAKQYRLHLLADRCTRKKKWSTQCSICKRKGHNKRSCGQKEE</sequence>
<dbReference type="Proteomes" id="UP001152320">
    <property type="component" value="Chromosome 7"/>
</dbReference>
<organism evidence="2 3">
    <name type="scientific">Holothuria leucospilota</name>
    <name type="common">Black long sea cucumber</name>
    <name type="synonym">Mertensiothuria leucospilota</name>
    <dbReference type="NCBI Taxonomy" id="206669"/>
    <lineage>
        <taxon>Eukaryota</taxon>
        <taxon>Metazoa</taxon>
        <taxon>Echinodermata</taxon>
        <taxon>Eleutherozoa</taxon>
        <taxon>Echinozoa</taxon>
        <taxon>Holothuroidea</taxon>
        <taxon>Aspidochirotacea</taxon>
        <taxon>Aspidochirotida</taxon>
        <taxon>Holothuriidae</taxon>
        <taxon>Holothuria</taxon>
    </lineage>
</organism>
<evidence type="ECO:0000313" key="2">
    <source>
        <dbReference type="EMBL" id="KAJ8038766.1"/>
    </source>
</evidence>
<evidence type="ECO:0000256" key="1">
    <source>
        <dbReference type="SAM" id="Coils"/>
    </source>
</evidence>
<evidence type="ECO:0000313" key="3">
    <source>
        <dbReference type="Proteomes" id="UP001152320"/>
    </source>
</evidence>
<dbReference type="OrthoDB" id="5988461at2759"/>
<accession>A0A9Q1C6G1</accession>
<dbReference type="AlphaFoldDB" id="A0A9Q1C6G1"/>
<dbReference type="PANTHER" id="PTHR31424">
    <property type="entry name" value="PROTEIN CBG23806"/>
    <property type="match status" value="1"/>
</dbReference>
<protein>
    <submittedName>
        <fullName evidence="2">Uncharacterized protein</fullName>
    </submittedName>
</protein>
<comment type="caution">
    <text evidence="2">The sequence shown here is derived from an EMBL/GenBank/DDBJ whole genome shotgun (WGS) entry which is preliminary data.</text>
</comment>
<reference evidence="2" key="1">
    <citation type="submission" date="2021-10" db="EMBL/GenBank/DDBJ databases">
        <title>Tropical sea cucumber genome reveals ecological adaptation and Cuvierian tubules defense mechanism.</title>
        <authorList>
            <person name="Chen T."/>
        </authorList>
    </citation>
    <scope>NUCLEOTIDE SEQUENCE</scope>
    <source>
        <strain evidence="2">Nanhai2018</strain>
        <tissue evidence="2">Muscle</tissue>
    </source>
</reference>
<gene>
    <name evidence="2" type="ORF">HOLleu_16288</name>
</gene>
<dbReference type="EMBL" id="JAIZAY010000007">
    <property type="protein sequence ID" value="KAJ8038766.1"/>
    <property type="molecule type" value="Genomic_DNA"/>
</dbReference>
<keyword evidence="3" id="KW-1185">Reference proteome</keyword>
<proteinExistence type="predicted"/>
<feature type="coiled-coil region" evidence="1">
    <location>
        <begin position="114"/>
        <end position="158"/>
    </location>
</feature>
<keyword evidence="1" id="KW-0175">Coiled coil</keyword>